<comment type="similarity">
    <text evidence="1">Belongs to the glycosyl hydrolase 25 family.</text>
</comment>
<keyword evidence="7" id="KW-1185">Reference proteome</keyword>
<dbReference type="SUPFAM" id="SSF82057">
    <property type="entry name" value="Prokaryotic SH3-related domain"/>
    <property type="match status" value="1"/>
</dbReference>
<dbReference type="Proteomes" id="UP000831859">
    <property type="component" value="Chromosome"/>
</dbReference>
<name>A0ABY4PH90_9LACO</name>
<feature type="region of interest" description="Disordered" evidence="3">
    <location>
        <begin position="234"/>
        <end position="264"/>
    </location>
</feature>
<dbReference type="PANTHER" id="PTHR34135">
    <property type="entry name" value="LYSOZYME"/>
    <property type="match status" value="1"/>
</dbReference>
<feature type="domain" description="GW" evidence="5">
    <location>
        <begin position="368"/>
        <end position="421"/>
    </location>
</feature>
<dbReference type="Gene3D" id="3.20.20.80">
    <property type="entry name" value="Glycosidases"/>
    <property type="match status" value="1"/>
</dbReference>
<dbReference type="Gene3D" id="2.30.30.170">
    <property type="match status" value="2"/>
</dbReference>
<evidence type="ECO:0000313" key="6">
    <source>
        <dbReference type="EMBL" id="UQS84834.1"/>
    </source>
</evidence>
<dbReference type="Pfam" id="PF01183">
    <property type="entry name" value="Glyco_hydro_25"/>
    <property type="match status" value="1"/>
</dbReference>
<dbReference type="SUPFAM" id="SSF51445">
    <property type="entry name" value="(Trans)glycosidases"/>
    <property type="match status" value="1"/>
</dbReference>
<feature type="signal peptide" evidence="4">
    <location>
        <begin position="1"/>
        <end position="24"/>
    </location>
</feature>
<dbReference type="InterPro" id="IPR017853">
    <property type="entry name" value="GH"/>
</dbReference>
<feature type="chain" id="PRO_5047390201" evidence="4">
    <location>
        <begin position="25"/>
        <end position="427"/>
    </location>
</feature>
<reference evidence="6 7" key="1">
    <citation type="journal article" date="2022" name="Int. J. Syst. Evol. Microbiol.">
        <title>Apilactobacillus apisilvae sp. nov., Nicolia spurrieriana gen. nov. sp. nov., Bombilactobacillus folatiphilus sp. nov. and Bombilactobacillus thymidiniphilus sp. nov., four new lactic acid bacterial isolates from stingless bees Tetragonula carbonaria and Austroplebeia australis.</title>
        <authorList>
            <person name="Oliphant S.A."/>
            <person name="Watson-Haigh N.S."/>
            <person name="Sumby K.M."/>
            <person name="Gardner J."/>
            <person name="Groom S."/>
            <person name="Jiranek V."/>
        </authorList>
    </citation>
    <scope>NUCLEOTIDE SEQUENCE [LARGE SCALE GENOMIC DNA]</scope>
    <source>
        <strain evidence="6 7">SG5_A10</strain>
    </source>
</reference>
<keyword evidence="2 4" id="KW-0732">Signal</keyword>
<dbReference type="Pfam" id="PF13457">
    <property type="entry name" value="GW"/>
    <property type="match status" value="2"/>
</dbReference>
<evidence type="ECO:0000259" key="5">
    <source>
        <dbReference type="Pfam" id="PF13457"/>
    </source>
</evidence>
<accession>A0ABY4PH90</accession>
<evidence type="ECO:0000256" key="2">
    <source>
        <dbReference type="ARBA" id="ARBA00022729"/>
    </source>
</evidence>
<sequence length="427" mass="48527">MIKKKSIFLMLATIFALLFCASLANNNNKAHADSNRVYDLSEWQGNFTANKVKKLKNEVPFVILRVQYGSSYHDKTFNNNRKLLEKYGVPYGVYSFSRYSGVSQAKSEAKQLYRLAPNAKFYVNDYEMSSVTHGSSNNATKAWVQALRPLVGSKKILFYSYQHFMLQNASQALKYYDGYWVAAYQSKKPSVNSVMWQYTDRHYSSALGKRIDASLLGKGKDWFIGNVELPVANKSDNSSNSNDSASSTLVPDSQKKSKPVKTQGGVNYYNTNVKLTVKDNANFNFYNHLGEDKTYKSRKRLHLVKDYKAATLYANKKGVTKNGDVYYRVTRHGKSMGWIKSNSVQNYIDYANTNEEKTIKSDASGEFNEHVKGSHFAKNEVLSNVSDLAGKQVQIVKSAKKVGWNTHYYLVKYDGKIMGWAYQSIFE</sequence>
<protein>
    <submittedName>
        <fullName evidence="6">GW dipeptide domain-containing protein</fullName>
    </submittedName>
</protein>
<organism evidence="6 7">
    <name type="scientific">Apilactobacillus apisilvae</name>
    <dbReference type="NCBI Taxonomy" id="2923364"/>
    <lineage>
        <taxon>Bacteria</taxon>
        <taxon>Bacillati</taxon>
        <taxon>Bacillota</taxon>
        <taxon>Bacilli</taxon>
        <taxon>Lactobacillales</taxon>
        <taxon>Lactobacillaceae</taxon>
        <taxon>Apilactobacillus</taxon>
    </lineage>
</organism>
<dbReference type="InterPro" id="IPR038200">
    <property type="entry name" value="GW_dom_sf"/>
</dbReference>
<dbReference type="EMBL" id="CP093362">
    <property type="protein sequence ID" value="UQS84834.1"/>
    <property type="molecule type" value="Genomic_DNA"/>
</dbReference>
<dbReference type="RefSeq" id="WP_249510817.1">
    <property type="nucleotide sequence ID" value="NZ_CP093362.1"/>
</dbReference>
<dbReference type="InterPro" id="IPR025987">
    <property type="entry name" value="GW_dom"/>
</dbReference>
<proteinExistence type="inferred from homology"/>
<dbReference type="PANTHER" id="PTHR34135:SF2">
    <property type="entry name" value="LYSOZYME"/>
    <property type="match status" value="1"/>
</dbReference>
<evidence type="ECO:0000313" key="7">
    <source>
        <dbReference type="Proteomes" id="UP000831859"/>
    </source>
</evidence>
<evidence type="ECO:0000256" key="4">
    <source>
        <dbReference type="SAM" id="SignalP"/>
    </source>
</evidence>
<dbReference type="InterPro" id="IPR002053">
    <property type="entry name" value="Glyco_hydro_25"/>
</dbReference>
<evidence type="ECO:0000256" key="1">
    <source>
        <dbReference type="ARBA" id="ARBA00010646"/>
    </source>
</evidence>
<evidence type="ECO:0000256" key="3">
    <source>
        <dbReference type="SAM" id="MobiDB-lite"/>
    </source>
</evidence>
<dbReference type="PROSITE" id="PS51904">
    <property type="entry name" value="GLYCOSYL_HYDROL_F25_2"/>
    <property type="match status" value="1"/>
</dbReference>
<feature type="domain" description="GW" evidence="5">
    <location>
        <begin position="270"/>
        <end position="344"/>
    </location>
</feature>
<gene>
    <name evidence="6" type="ORF">MOO46_06195</name>
</gene>
<feature type="compositionally biased region" description="Low complexity" evidence="3">
    <location>
        <begin position="234"/>
        <end position="247"/>
    </location>
</feature>